<protein>
    <submittedName>
        <fullName evidence="2">Uncharacterized protein</fullName>
    </submittedName>
</protein>
<accession>A0A4Y2SDL9</accession>
<organism evidence="2 3">
    <name type="scientific">Araneus ventricosus</name>
    <name type="common">Orbweaver spider</name>
    <name type="synonym">Epeira ventricosa</name>
    <dbReference type="NCBI Taxonomy" id="182803"/>
    <lineage>
        <taxon>Eukaryota</taxon>
        <taxon>Metazoa</taxon>
        <taxon>Ecdysozoa</taxon>
        <taxon>Arthropoda</taxon>
        <taxon>Chelicerata</taxon>
        <taxon>Arachnida</taxon>
        <taxon>Araneae</taxon>
        <taxon>Araneomorphae</taxon>
        <taxon>Entelegynae</taxon>
        <taxon>Araneoidea</taxon>
        <taxon>Araneidae</taxon>
        <taxon>Araneus</taxon>
    </lineage>
</organism>
<evidence type="ECO:0000313" key="2">
    <source>
        <dbReference type="EMBL" id="GBN85666.1"/>
    </source>
</evidence>
<comment type="caution">
    <text evidence="2">The sequence shown here is derived from an EMBL/GenBank/DDBJ whole genome shotgun (WGS) entry which is preliminary data.</text>
</comment>
<feature type="non-terminal residue" evidence="2">
    <location>
        <position position="1"/>
    </location>
</feature>
<feature type="compositionally biased region" description="Low complexity" evidence="1">
    <location>
        <begin position="1"/>
        <end position="18"/>
    </location>
</feature>
<gene>
    <name evidence="2" type="ORF">AVEN_88559_1</name>
</gene>
<feature type="region of interest" description="Disordered" evidence="1">
    <location>
        <begin position="1"/>
        <end position="85"/>
    </location>
</feature>
<dbReference type="EMBL" id="BGPR01020884">
    <property type="protein sequence ID" value="GBN85666.1"/>
    <property type="molecule type" value="Genomic_DNA"/>
</dbReference>
<proteinExistence type="predicted"/>
<dbReference type="OrthoDB" id="5806726at2759"/>
<dbReference type="AlphaFoldDB" id="A0A4Y2SDL9"/>
<name>A0A4Y2SDL9_ARAVE</name>
<evidence type="ECO:0000256" key="1">
    <source>
        <dbReference type="SAM" id="MobiDB-lite"/>
    </source>
</evidence>
<evidence type="ECO:0000313" key="3">
    <source>
        <dbReference type="Proteomes" id="UP000499080"/>
    </source>
</evidence>
<reference evidence="2 3" key="1">
    <citation type="journal article" date="2019" name="Sci. Rep.">
        <title>Orb-weaving spider Araneus ventricosus genome elucidates the spidroin gene catalogue.</title>
        <authorList>
            <person name="Kono N."/>
            <person name="Nakamura H."/>
            <person name="Ohtoshi R."/>
            <person name="Moran D.A.P."/>
            <person name="Shinohara A."/>
            <person name="Yoshida Y."/>
            <person name="Fujiwara M."/>
            <person name="Mori M."/>
            <person name="Tomita M."/>
            <person name="Arakawa K."/>
        </authorList>
    </citation>
    <scope>NUCLEOTIDE SEQUENCE [LARGE SCALE GENOMIC DNA]</scope>
</reference>
<feature type="compositionally biased region" description="Basic and acidic residues" evidence="1">
    <location>
        <begin position="42"/>
        <end position="51"/>
    </location>
</feature>
<dbReference type="Proteomes" id="UP000499080">
    <property type="component" value="Unassembled WGS sequence"/>
</dbReference>
<keyword evidence="3" id="KW-1185">Reference proteome</keyword>
<sequence length="85" mass="9328">ASSMSSTRNTSPTSSSRRIPIRRKKLPFSENITNSHDPSPCPDEKVKETNTSKESTSLTPRRNPPLSERQQIALICRLSGTSSTG</sequence>